<proteinExistence type="predicted"/>
<name>A0AAU8LWB1_9BACT</name>
<sequence>MKTTSYMGLATRMVDRVIWSVLEIGDGRVDEASGRRSILGNGEGGNWELGYEGL</sequence>
<dbReference type="AlphaFoldDB" id="A0AAU8LWB1"/>
<gene>
    <name evidence="1" type="ORF">Q3M24_02105</name>
</gene>
<protein>
    <submittedName>
        <fullName evidence="1">Uncharacterized protein</fullName>
    </submittedName>
</protein>
<dbReference type="EMBL" id="CP159373">
    <property type="protein sequence ID" value="XCN73568.1"/>
    <property type="molecule type" value="Genomic_DNA"/>
</dbReference>
<dbReference type="KEGG" id="eaj:Q3M24_02105"/>
<accession>A0AAU8LWB1</accession>
<reference evidence="1" key="1">
    <citation type="journal article" date="2024" name="Syst. Appl. Microbiol.">
        <title>First single-strain enrichments of Electrothrix cable bacteria, description of E. aestuarii sp. nov. and E. rattekaaiensis sp. nov., and proposal of a cable bacteria taxonomy following the rules of the SeqCode.</title>
        <authorList>
            <person name="Plum-Jensen L.E."/>
            <person name="Schramm A."/>
            <person name="Marshall I.P.G."/>
        </authorList>
    </citation>
    <scope>NUCLEOTIDE SEQUENCE</scope>
    <source>
        <strain evidence="1">Rat1</strain>
    </source>
</reference>
<evidence type="ECO:0000313" key="1">
    <source>
        <dbReference type="EMBL" id="XCN73568.1"/>
    </source>
</evidence>
<reference evidence="1" key="2">
    <citation type="submission" date="2024-06" db="EMBL/GenBank/DDBJ databases">
        <authorList>
            <person name="Plum-Jensen L.E."/>
            <person name="Schramm A."/>
            <person name="Marshall I.P.G."/>
        </authorList>
    </citation>
    <scope>NUCLEOTIDE SEQUENCE</scope>
    <source>
        <strain evidence="1">Rat1</strain>
    </source>
</reference>
<organism evidence="1">
    <name type="scientific">Candidatus Electrothrix aestuarii</name>
    <dbReference type="NCBI Taxonomy" id="3062594"/>
    <lineage>
        <taxon>Bacteria</taxon>
        <taxon>Pseudomonadati</taxon>
        <taxon>Thermodesulfobacteriota</taxon>
        <taxon>Desulfobulbia</taxon>
        <taxon>Desulfobulbales</taxon>
        <taxon>Desulfobulbaceae</taxon>
        <taxon>Candidatus Electrothrix</taxon>
    </lineage>
</organism>